<dbReference type="Proteomes" id="UP000464658">
    <property type="component" value="Chromosome"/>
</dbReference>
<accession>A0A5S9M819</accession>
<dbReference type="AlphaFoldDB" id="A0A5S9M819"/>
<protein>
    <submittedName>
        <fullName evidence="1">Uncharacterized protein</fullName>
    </submittedName>
</protein>
<evidence type="ECO:0000313" key="2">
    <source>
        <dbReference type="Proteomes" id="UP000464658"/>
    </source>
</evidence>
<name>A0A5S9M819_BACIA</name>
<proteinExistence type="predicted"/>
<evidence type="ECO:0000313" key="1">
    <source>
        <dbReference type="EMBL" id="BBP88304.1"/>
    </source>
</evidence>
<sequence>MSVTIKEILCGKGCLYLTDMNEWDEEMEALYEKTITFGAAIYPNFDITSSLSASRSAAFKARHKKEAAYEQWVQSYMDELNKAYENMTGQFISDGHGKIQTNKKLTEATKAFDRVIQKGLDHQEVPAAYQKADQQLKTGLASFEKGISKVEKLLKHPDQEKLFISATHHFQDGLQQTAAFMEEVGQIQQSSKKKPGSKPSRLF</sequence>
<reference evidence="1 2" key="1">
    <citation type="submission" date="2019-12" db="EMBL/GenBank/DDBJ databases">
        <title>Full genome sequence of a Bacillus safensis strain isolated from commercially available natto in Indonesia.</title>
        <authorList>
            <person name="Yoshida M."/>
            <person name="Uomi M."/>
            <person name="Waturangi D."/>
            <person name="Ekaputri J.J."/>
            <person name="Setiamarga D.H.E."/>
        </authorList>
    </citation>
    <scope>NUCLEOTIDE SEQUENCE [LARGE SCALE GENOMIC DNA]</scope>
    <source>
        <strain evidence="1 2">IDN1</strain>
    </source>
</reference>
<gene>
    <name evidence="1" type="ORF">BsIDN1_19220</name>
</gene>
<organism evidence="1 2">
    <name type="scientific">Bacillus safensis</name>
    <dbReference type="NCBI Taxonomy" id="561879"/>
    <lineage>
        <taxon>Bacteria</taxon>
        <taxon>Bacillati</taxon>
        <taxon>Bacillota</taxon>
        <taxon>Bacilli</taxon>
        <taxon>Bacillales</taxon>
        <taxon>Bacillaceae</taxon>
        <taxon>Bacillus</taxon>
    </lineage>
</organism>
<dbReference type="EMBL" id="AP021906">
    <property type="protein sequence ID" value="BBP88304.1"/>
    <property type="molecule type" value="Genomic_DNA"/>
</dbReference>